<reference evidence="1 2" key="1">
    <citation type="journal article" date="2016" name="Mol. Biol. Evol.">
        <title>Comparative Genomics of Early-Diverging Mushroom-Forming Fungi Provides Insights into the Origins of Lignocellulose Decay Capabilities.</title>
        <authorList>
            <person name="Nagy L.G."/>
            <person name="Riley R."/>
            <person name="Tritt A."/>
            <person name="Adam C."/>
            <person name="Daum C."/>
            <person name="Floudas D."/>
            <person name="Sun H."/>
            <person name="Yadav J.S."/>
            <person name="Pangilinan J."/>
            <person name="Larsson K.H."/>
            <person name="Matsuura K."/>
            <person name="Barry K."/>
            <person name="Labutti K."/>
            <person name="Kuo R."/>
            <person name="Ohm R.A."/>
            <person name="Bhattacharya S.S."/>
            <person name="Shirouzu T."/>
            <person name="Yoshinaga Y."/>
            <person name="Martin F.M."/>
            <person name="Grigoriev I.V."/>
            <person name="Hibbett D.S."/>
        </authorList>
    </citation>
    <scope>NUCLEOTIDE SEQUENCE [LARGE SCALE GENOMIC DNA]</scope>
    <source>
        <strain evidence="1 2">TUFC12733</strain>
    </source>
</reference>
<keyword evidence="2" id="KW-1185">Reference proteome</keyword>
<evidence type="ECO:0000313" key="1">
    <source>
        <dbReference type="EMBL" id="KZO98287.1"/>
    </source>
</evidence>
<dbReference type="OrthoDB" id="3364670at2759"/>
<dbReference type="AlphaFoldDB" id="A0A167P0H3"/>
<accession>A0A167P0H3</accession>
<proteinExistence type="predicted"/>
<dbReference type="InterPro" id="IPR040521">
    <property type="entry name" value="KDZ"/>
</dbReference>
<dbReference type="STRING" id="1330018.A0A167P0H3"/>
<evidence type="ECO:0000313" key="2">
    <source>
        <dbReference type="Proteomes" id="UP000076738"/>
    </source>
</evidence>
<dbReference type="PANTHER" id="PTHR33096">
    <property type="entry name" value="CXC2 DOMAIN-CONTAINING PROTEIN"/>
    <property type="match status" value="1"/>
</dbReference>
<dbReference type="EMBL" id="KV417276">
    <property type="protein sequence ID" value="KZO98287.1"/>
    <property type="molecule type" value="Genomic_DNA"/>
</dbReference>
<evidence type="ECO:0008006" key="3">
    <source>
        <dbReference type="Google" id="ProtNLM"/>
    </source>
</evidence>
<sequence>MEKAKEHSKGEDRPTRIKVASETLDRCRRAFKVADKDANLVDDQVFDVTGVVILVCRHDVPIFVCDITTPGERQEYAMALIKALMDELPSNATIGVLYDIGCQLDQSCDKFNYLGQDRARITFACSVLHAYGHEWACQVVYNPRRRIGFGLTDGKGSERVWSRTRRLIPILRRANVRDLTMVLSLGSWIKKKYKLIRKHSAQAMEAIRSLGLSETQLREQLAQQRSEPARSSPHTSREVQRKIDLFKKLQTELDRVGAAIQDTVQTMSNEFGWPRSTMAFRLLQEKHEELIVNGQRLLTEMKLDHSFPELAGVSAQFLHYLLLAREEKANIRSRVRDAILKGWGPCWRTTKVAVERYNRYVTQMELIFQPSWKIPLPARLEVEDLQNPTEDHALWQDVWWPTMAQPPLWVTDEKIRKGITAVLLLDRCIEEERRLRLEGDNLERWWMEQMRALISVRRDAEGKRYDQVRKL</sequence>
<name>A0A167P0H3_CALVF</name>
<dbReference type="Proteomes" id="UP000076738">
    <property type="component" value="Unassembled WGS sequence"/>
</dbReference>
<gene>
    <name evidence="1" type="ORF">CALVIDRAFT_478704</name>
</gene>
<dbReference type="Pfam" id="PF18758">
    <property type="entry name" value="KDZ"/>
    <property type="match status" value="1"/>
</dbReference>
<protein>
    <recommendedName>
        <fullName evidence="3">CxC1-like cysteine cluster associated with KDZ transposases domain-containing protein</fullName>
    </recommendedName>
</protein>
<dbReference type="PANTHER" id="PTHR33096:SF1">
    <property type="entry name" value="CXC1-LIKE CYSTEINE CLUSTER ASSOCIATED WITH KDZ TRANSPOSASES DOMAIN-CONTAINING PROTEIN"/>
    <property type="match status" value="1"/>
</dbReference>
<organism evidence="1 2">
    <name type="scientific">Calocera viscosa (strain TUFC12733)</name>
    <dbReference type="NCBI Taxonomy" id="1330018"/>
    <lineage>
        <taxon>Eukaryota</taxon>
        <taxon>Fungi</taxon>
        <taxon>Dikarya</taxon>
        <taxon>Basidiomycota</taxon>
        <taxon>Agaricomycotina</taxon>
        <taxon>Dacrymycetes</taxon>
        <taxon>Dacrymycetales</taxon>
        <taxon>Dacrymycetaceae</taxon>
        <taxon>Calocera</taxon>
    </lineage>
</organism>